<proteinExistence type="predicted"/>
<evidence type="ECO:0000313" key="2">
    <source>
        <dbReference type="Proteomes" id="UP000509367"/>
    </source>
</evidence>
<protein>
    <recommendedName>
        <fullName evidence="3">DUF1127 domain-containing protein</fullName>
    </recommendedName>
</protein>
<dbReference type="EMBL" id="CP054836">
    <property type="protein sequence ID" value="QKV19736.1"/>
    <property type="molecule type" value="Genomic_DNA"/>
</dbReference>
<accession>A0A6N1VFM1</accession>
<evidence type="ECO:0000313" key="1">
    <source>
        <dbReference type="EMBL" id="QKV19736.1"/>
    </source>
</evidence>
<keyword evidence="2" id="KW-1185">Reference proteome</keyword>
<dbReference type="RefSeq" id="WP_175277627.1">
    <property type="nucleotide sequence ID" value="NZ_CP054836.1"/>
</dbReference>
<dbReference type="Proteomes" id="UP000509367">
    <property type="component" value="Chromosome"/>
</dbReference>
<name>A0A6N1VFM1_9HYPH</name>
<evidence type="ECO:0008006" key="3">
    <source>
        <dbReference type="Google" id="ProtNLM"/>
    </source>
</evidence>
<gene>
    <name evidence="1" type="ORF">HTY61_15370</name>
</gene>
<sequence length="97" mass="11344">MTITEYLDTSTETHARSFSPINRVIARTAMRFVRAINAWHVRRRDRAAFMNLLDKEEWVYEDMGIGRADVEWAARLPLHVNASLELEKLRARNAMGR</sequence>
<reference evidence="1 2" key="1">
    <citation type="submission" date="2020-06" db="EMBL/GenBank/DDBJ databases">
        <title>Oricola thermophila sp. nov. isolated from a tidal sediments.</title>
        <authorList>
            <person name="Kwon K.K."/>
            <person name="Yang S.-H."/>
            <person name="Park M.-J."/>
        </authorList>
    </citation>
    <scope>NUCLEOTIDE SEQUENCE [LARGE SCALE GENOMIC DNA]</scope>
    <source>
        <strain evidence="1 2">MEBiC13590</strain>
    </source>
</reference>
<dbReference type="KEGG" id="orm:HTY61_15370"/>
<dbReference type="AlphaFoldDB" id="A0A6N1VFM1"/>
<organism evidence="1 2">
    <name type="scientific">Oricola thermophila</name>
    <dbReference type="NCBI Taxonomy" id="2742145"/>
    <lineage>
        <taxon>Bacteria</taxon>
        <taxon>Pseudomonadati</taxon>
        <taxon>Pseudomonadota</taxon>
        <taxon>Alphaproteobacteria</taxon>
        <taxon>Hyphomicrobiales</taxon>
        <taxon>Ahrensiaceae</taxon>
        <taxon>Oricola</taxon>
    </lineage>
</organism>